<feature type="region of interest" description="Disordered" evidence="1">
    <location>
        <begin position="1"/>
        <end position="157"/>
    </location>
</feature>
<feature type="compositionally biased region" description="Basic and acidic residues" evidence="1">
    <location>
        <begin position="59"/>
        <end position="76"/>
    </location>
</feature>
<evidence type="ECO:0000256" key="1">
    <source>
        <dbReference type="SAM" id="MobiDB-lite"/>
    </source>
</evidence>
<evidence type="ECO:0000313" key="2">
    <source>
        <dbReference type="EMBL" id="VWO98834.1"/>
    </source>
</evidence>
<protein>
    <submittedName>
        <fullName evidence="2">Uncharacterized protein</fullName>
    </submittedName>
</protein>
<proteinExistence type="predicted"/>
<reference evidence="2" key="1">
    <citation type="submission" date="2019-10" db="EMBL/GenBank/DDBJ databases">
        <authorList>
            <person name="Nor Muhammad N."/>
        </authorList>
    </citation>
    <scope>NUCLEOTIDE SEQUENCE</scope>
</reference>
<accession>A0A5K1K178</accession>
<gene>
    <name evidence="2" type="primary">I1S0J3</name>
</gene>
<sequence length="175" mass="19227">MSSLSSKQDLPLKRKKPPTFQHLPAQRAKKLKRSWVEVQKIKSKWKAQKRKEGLVASRHQLEHRAGVDENYSRESAEDLEDEENERASGSFDGSLGGAANKKSGDEAVDSESEESSEDEGLGTSSIEEPCPLEADAGGAETRPKEEEEAEMAKPGVVGFNEDEAVAEANQIWVFA</sequence>
<organism evidence="2">
    <name type="scientific">Ganoderma boninense</name>
    <dbReference type="NCBI Taxonomy" id="34458"/>
    <lineage>
        <taxon>Eukaryota</taxon>
        <taxon>Fungi</taxon>
        <taxon>Dikarya</taxon>
        <taxon>Basidiomycota</taxon>
        <taxon>Agaricomycotina</taxon>
        <taxon>Agaricomycetes</taxon>
        <taxon>Polyporales</taxon>
        <taxon>Polyporaceae</taxon>
        <taxon>Ganoderma</taxon>
    </lineage>
</organism>
<feature type="compositionally biased region" description="Acidic residues" evidence="1">
    <location>
        <begin position="106"/>
        <end position="120"/>
    </location>
</feature>
<dbReference type="AlphaFoldDB" id="A0A5K1K178"/>
<name>A0A5K1K178_9APHY</name>
<dbReference type="EMBL" id="LR727211">
    <property type="protein sequence ID" value="VWO98834.1"/>
    <property type="molecule type" value="Genomic_DNA"/>
</dbReference>